<gene>
    <name evidence="1" type="ORF">H7U22_20325</name>
</gene>
<evidence type="ECO:0000313" key="2">
    <source>
        <dbReference type="Proteomes" id="UP000652755"/>
    </source>
</evidence>
<evidence type="ECO:0000313" key="1">
    <source>
        <dbReference type="EMBL" id="MBC6112776.1"/>
    </source>
</evidence>
<comment type="caution">
    <text evidence="1">The sequence shown here is derived from an EMBL/GenBank/DDBJ whole genome shotgun (WGS) entry which is preliminary data.</text>
</comment>
<reference evidence="1 2" key="1">
    <citation type="submission" date="2020-08" db="EMBL/GenBank/DDBJ databases">
        <authorList>
            <person name="Sun Q."/>
            <person name="Inoue M."/>
        </authorList>
    </citation>
    <scope>NUCLEOTIDE SEQUENCE [LARGE SCALE GENOMIC DNA]</scope>
    <source>
        <strain evidence="1 2">CCM 8938</strain>
    </source>
</reference>
<dbReference type="Pfam" id="PF20291">
    <property type="entry name" value="MC5"/>
    <property type="match status" value="1"/>
</dbReference>
<dbReference type="EMBL" id="JACRYL010000026">
    <property type="protein sequence ID" value="MBC6112776.1"/>
    <property type="molecule type" value="Genomic_DNA"/>
</dbReference>
<proteinExistence type="predicted"/>
<accession>A0ABR7KXI1</accession>
<keyword evidence="2" id="KW-1185">Reference proteome</keyword>
<dbReference type="InterPro" id="IPR046901">
    <property type="entry name" value="ABC-3C_MC5"/>
</dbReference>
<sequence>MLIYHPAFDTYHCLARILNILDNIPLQEYSKDRIKIYDYFLLFPNELRKITLPTVWNRYKTIKEENRYNQVQNSRDVFMRVSSFQELAFGALASFDLIDTKLFNQDIILRTAKPINFDLVVTDVDGLYFQFLNDYANKLSLKEFKERTKLMAHKYELS</sequence>
<dbReference type="Proteomes" id="UP000652755">
    <property type="component" value="Unassembled WGS sequence"/>
</dbReference>
<organism evidence="1 2">
    <name type="scientific">Pedobacter fastidiosus</name>
    <dbReference type="NCBI Taxonomy" id="2765361"/>
    <lineage>
        <taxon>Bacteria</taxon>
        <taxon>Pseudomonadati</taxon>
        <taxon>Bacteroidota</taxon>
        <taxon>Sphingobacteriia</taxon>
        <taxon>Sphingobacteriales</taxon>
        <taxon>Sphingobacteriaceae</taxon>
        <taxon>Pedobacter</taxon>
    </lineage>
</organism>
<name>A0ABR7KXI1_9SPHI</name>
<dbReference type="RefSeq" id="WP_187073189.1">
    <property type="nucleotide sequence ID" value="NZ_JACRYL010000026.1"/>
</dbReference>
<protein>
    <submittedName>
        <fullName evidence="1">Uncharacterized protein</fullName>
    </submittedName>
</protein>